<organism evidence="1 2">
    <name type="scientific">Hibiscus sabdariffa</name>
    <name type="common">roselle</name>
    <dbReference type="NCBI Taxonomy" id="183260"/>
    <lineage>
        <taxon>Eukaryota</taxon>
        <taxon>Viridiplantae</taxon>
        <taxon>Streptophyta</taxon>
        <taxon>Embryophyta</taxon>
        <taxon>Tracheophyta</taxon>
        <taxon>Spermatophyta</taxon>
        <taxon>Magnoliopsida</taxon>
        <taxon>eudicotyledons</taxon>
        <taxon>Gunneridae</taxon>
        <taxon>Pentapetalae</taxon>
        <taxon>rosids</taxon>
        <taxon>malvids</taxon>
        <taxon>Malvales</taxon>
        <taxon>Malvaceae</taxon>
        <taxon>Malvoideae</taxon>
        <taxon>Hibiscus</taxon>
    </lineage>
</organism>
<gene>
    <name evidence="1" type="ORF">V6N12_044335</name>
</gene>
<accession>A0ABR2DGY4</accession>
<name>A0ABR2DGY4_9ROSI</name>
<keyword evidence="2" id="KW-1185">Reference proteome</keyword>
<dbReference type="EMBL" id="JBBPBM010000028">
    <property type="protein sequence ID" value="KAK8538199.1"/>
    <property type="molecule type" value="Genomic_DNA"/>
</dbReference>
<reference evidence="1 2" key="1">
    <citation type="journal article" date="2024" name="G3 (Bethesda)">
        <title>Genome assembly of Hibiscus sabdariffa L. provides insights into metabolisms of medicinal natural products.</title>
        <authorList>
            <person name="Kim T."/>
        </authorList>
    </citation>
    <scope>NUCLEOTIDE SEQUENCE [LARGE SCALE GENOMIC DNA]</scope>
    <source>
        <strain evidence="1">TK-2024</strain>
        <tissue evidence="1">Old leaves</tissue>
    </source>
</reference>
<sequence>MTQQVWVPKAVVDRGKLPISPDMQLRSSDVVDPLEQGVVSEPTQVVGPFEQGVVDPLEQGVVDPMHVVDLIHVVDQMCPV</sequence>
<protein>
    <submittedName>
        <fullName evidence="1">Uncharacterized protein</fullName>
    </submittedName>
</protein>
<evidence type="ECO:0000313" key="2">
    <source>
        <dbReference type="Proteomes" id="UP001472677"/>
    </source>
</evidence>
<evidence type="ECO:0000313" key="1">
    <source>
        <dbReference type="EMBL" id="KAK8538199.1"/>
    </source>
</evidence>
<proteinExistence type="predicted"/>
<comment type="caution">
    <text evidence="1">The sequence shown here is derived from an EMBL/GenBank/DDBJ whole genome shotgun (WGS) entry which is preliminary data.</text>
</comment>
<dbReference type="Proteomes" id="UP001472677">
    <property type="component" value="Unassembled WGS sequence"/>
</dbReference>